<keyword evidence="1" id="KW-1133">Transmembrane helix</keyword>
<feature type="transmembrane region" description="Helical" evidence="1">
    <location>
        <begin position="42"/>
        <end position="65"/>
    </location>
</feature>
<keyword evidence="1" id="KW-0812">Transmembrane</keyword>
<evidence type="ECO:0000256" key="1">
    <source>
        <dbReference type="SAM" id="Phobius"/>
    </source>
</evidence>
<dbReference type="UniPathway" id="UPA00148"/>
<reference evidence="3" key="1">
    <citation type="submission" date="2016-10" db="EMBL/GenBank/DDBJ databases">
        <authorList>
            <person name="Varghese N."/>
            <person name="Submissions S."/>
        </authorList>
    </citation>
    <scope>NUCLEOTIDE SEQUENCE [LARGE SCALE GENOMIC DNA]</scope>
    <source>
        <strain evidence="3">DSM 241</strain>
    </source>
</reference>
<dbReference type="GO" id="GO:0009236">
    <property type="term" value="P:cobalamin biosynthetic process"/>
    <property type="evidence" value="ECO:0007669"/>
    <property type="project" value="UniProtKB-UniPathway"/>
</dbReference>
<dbReference type="EMBL" id="FOAA01000003">
    <property type="protein sequence ID" value="SEK62332.1"/>
    <property type="molecule type" value="Genomic_DNA"/>
</dbReference>
<keyword evidence="3" id="KW-1185">Reference proteome</keyword>
<dbReference type="InterPro" id="IPR031347">
    <property type="entry name" value="AmpE"/>
</dbReference>
<feature type="transmembrane region" description="Helical" evidence="1">
    <location>
        <begin position="72"/>
        <end position="92"/>
    </location>
</feature>
<keyword evidence="1" id="KW-0472">Membrane</keyword>
<proteinExistence type="predicted"/>
<gene>
    <name evidence="2" type="ORF">SAMN05444515_103163</name>
</gene>
<feature type="transmembrane region" description="Helical" evidence="1">
    <location>
        <begin position="280"/>
        <end position="300"/>
    </location>
</feature>
<dbReference type="Proteomes" id="UP000199256">
    <property type="component" value="Unassembled WGS sequence"/>
</dbReference>
<name>A0A1H7IKE1_9GAMM</name>
<dbReference type="PANTHER" id="PTHR38684">
    <property type="entry name" value="PROTEIN AMPE"/>
    <property type="match status" value="1"/>
</dbReference>
<protein>
    <submittedName>
        <fullName evidence="2">AmpE protein</fullName>
    </submittedName>
</protein>
<dbReference type="AlphaFoldDB" id="A0A1H7IKE1"/>
<dbReference type="InterPro" id="IPR052966">
    <property type="entry name" value="Beta-lactamase_Reg"/>
</dbReference>
<evidence type="ECO:0000313" key="3">
    <source>
        <dbReference type="Proteomes" id="UP000199256"/>
    </source>
</evidence>
<dbReference type="GO" id="GO:0005886">
    <property type="term" value="C:plasma membrane"/>
    <property type="evidence" value="ECO:0007669"/>
    <property type="project" value="TreeGrafter"/>
</dbReference>
<dbReference type="PANTHER" id="PTHR38684:SF1">
    <property type="entry name" value="PROTEIN AMPE"/>
    <property type="match status" value="1"/>
</dbReference>
<sequence length="301" mass="32535">MSLITILIAVVVERLTHAIENLRSFTWLPRFTGMIRARAEGFGLGGTAALVVTLAVPLVIVAVIFQLLGGLLAGLVGLLLGLIVLLFCLGPRDLNRQVDAYLEAGAMKDEDRELKHARELLGEDNVPDDAAERSSAVLQKALSESNPRLFAVLFWFVILGPLGAVLYRLSHLLQTPMAQEGDEKPQAESAEDGFRQAAVRLVALLDWIPARLVALGYALTGTFDRAFPVLRSNFTGPLAGMAEQNERLLREAGCEAVQLDDVNMKDPLEARSAVESASNLVFRTLIAFVAVLALLTIVGLA</sequence>
<dbReference type="GO" id="GO:0046677">
    <property type="term" value="P:response to antibiotic"/>
    <property type="evidence" value="ECO:0007669"/>
    <property type="project" value="TreeGrafter"/>
</dbReference>
<organism evidence="2 3">
    <name type="scientific">Ectothiorhodospira marina</name>
    <dbReference type="NCBI Taxonomy" id="1396821"/>
    <lineage>
        <taxon>Bacteria</taxon>
        <taxon>Pseudomonadati</taxon>
        <taxon>Pseudomonadota</taxon>
        <taxon>Gammaproteobacteria</taxon>
        <taxon>Chromatiales</taxon>
        <taxon>Ectothiorhodospiraceae</taxon>
        <taxon>Ectothiorhodospira</taxon>
    </lineage>
</organism>
<accession>A0A1H7IKE1</accession>
<feature type="transmembrane region" description="Helical" evidence="1">
    <location>
        <begin position="149"/>
        <end position="169"/>
    </location>
</feature>
<dbReference type="OrthoDB" id="9811967at2"/>
<dbReference type="STRING" id="1396821.SAMN05444515_103163"/>
<dbReference type="Pfam" id="PF17113">
    <property type="entry name" value="AmpE"/>
    <property type="match status" value="1"/>
</dbReference>
<evidence type="ECO:0000313" key="2">
    <source>
        <dbReference type="EMBL" id="SEK62332.1"/>
    </source>
</evidence>
<dbReference type="RefSeq" id="WP_090251524.1">
    <property type="nucleotide sequence ID" value="NZ_FOAA01000003.1"/>
</dbReference>